<dbReference type="Gene3D" id="1.20.120.1780">
    <property type="entry name" value="UbiA prenyltransferase"/>
    <property type="match status" value="1"/>
</dbReference>
<dbReference type="STRING" id="70415.A0A5S6QHP5"/>
<dbReference type="PROSITE" id="PS00943">
    <property type="entry name" value="UBIA"/>
    <property type="match status" value="1"/>
</dbReference>
<dbReference type="InterPro" id="IPR030470">
    <property type="entry name" value="UbiA_prenylTrfase_CS"/>
</dbReference>
<keyword evidence="14" id="KW-1185">Reference proteome</keyword>
<organism evidence="14 15">
    <name type="scientific">Trichuris muris</name>
    <name type="common">Mouse whipworm</name>
    <dbReference type="NCBI Taxonomy" id="70415"/>
    <lineage>
        <taxon>Eukaryota</taxon>
        <taxon>Metazoa</taxon>
        <taxon>Ecdysozoa</taxon>
        <taxon>Nematoda</taxon>
        <taxon>Enoplea</taxon>
        <taxon>Dorylaimia</taxon>
        <taxon>Trichinellida</taxon>
        <taxon>Trichuridae</taxon>
        <taxon>Trichuris</taxon>
    </lineage>
</organism>
<evidence type="ECO:0000313" key="15">
    <source>
        <dbReference type="WBParaSite" id="TMUE_2000006714.1"/>
    </source>
</evidence>
<dbReference type="Gene3D" id="1.10.357.140">
    <property type="entry name" value="UbiA prenyltransferase"/>
    <property type="match status" value="1"/>
</dbReference>
<feature type="transmembrane region" description="Helical" evidence="13">
    <location>
        <begin position="213"/>
        <end position="232"/>
    </location>
</feature>
<evidence type="ECO:0000256" key="6">
    <source>
        <dbReference type="ARBA" id="ARBA00022692"/>
    </source>
</evidence>
<dbReference type="GO" id="GO:0006744">
    <property type="term" value="P:ubiquinone biosynthetic process"/>
    <property type="evidence" value="ECO:0007669"/>
    <property type="project" value="UniProtKB-UniRule"/>
</dbReference>
<keyword evidence="13" id="KW-0999">Mitochondrion inner membrane</keyword>
<evidence type="ECO:0000256" key="9">
    <source>
        <dbReference type="ARBA" id="ARBA00023229"/>
    </source>
</evidence>
<feature type="transmembrane region" description="Helical" evidence="13">
    <location>
        <begin position="347"/>
        <end position="365"/>
    </location>
</feature>
<dbReference type="FunFam" id="1.10.357.140:FF:000003">
    <property type="entry name" value="4-hydroxybenzoate polyprenyltransferase, mitochondrial"/>
    <property type="match status" value="1"/>
</dbReference>
<accession>A0A5S6QHP5</accession>
<sequence>MATIPYKDDHVDNYSVHISDGRFKCLMFVRISASEWIRAHTFALSSRCWNFREPDGTRGVRLSSRGGQLAATVVNRMPRRWQPYLKLMRADKPIGTLLLYWPCTWSIALCATPGCLPDLKLLALFGLGSFLMRGASCIVNDLWDREFDRRVARTKCRPLASGEVSTFQAFSLLGGLLTGSLVVLLQLNYYCVLLGVCSLPLVAAYPLFKRFTFWPQVALGVTLNWGVLLAWVELNNASLSALVSVLPLYAACVCYTIVYDTIYSHQDKTDDMAIGVKSTAIKFGNRTKTYLAGFGSVMTGCLLLTGTICDQTWPYYFGVGLAAAQLSWQIMTVNIDNPEDCWKKFSTNRYAGLVLFGGIVLGNLLKY</sequence>
<keyword evidence="13" id="KW-0496">Mitochondrion</keyword>
<protein>
    <recommendedName>
        <fullName evidence="13">4-hydroxybenzoate polyprenyltransferase, mitochondrial</fullName>
        <shortName evidence="13">4-HB polyprenyltransferase</shortName>
        <ecNumber evidence="13">2.5.1.39</ecNumber>
    </recommendedName>
    <alternativeName>
        <fullName evidence="13">Para-hydroxybenzoate--polyprenyltransferase</fullName>
        <shortName evidence="13">PHB:PPT</shortName>
        <shortName evidence="13">PHB:polyprenyltransferase</shortName>
    </alternativeName>
</protein>
<dbReference type="Proteomes" id="UP000046395">
    <property type="component" value="Unassembled WGS sequence"/>
</dbReference>
<evidence type="ECO:0000256" key="11">
    <source>
        <dbReference type="ARBA" id="ARBA00050454"/>
    </source>
</evidence>
<keyword evidence="8 13" id="KW-0472">Membrane</keyword>
<proteinExistence type="inferred from homology"/>
<comment type="catalytic activity">
    <reaction evidence="12">
        <text>an all-trans-polyprenyl diphosphate + 4-hydroxybenzoate = a 4-hydroxy-3-(all-trans-polyprenyl)benzoate + diphosphate</text>
        <dbReference type="Rhea" id="RHEA:44504"/>
        <dbReference type="Rhea" id="RHEA-COMP:9514"/>
        <dbReference type="Rhea" id="RHEA-COMP:9564"/>
        <dbReference type="ChEBI" id="CHEBI:17879"/>
        <dbReference type="ChEBI" id="CHEBI:33019"/>
        <dbReference type="ChEBI" id="CHEBI:58914"/>
        <dbReference type="ChEBI" id="CHEBI:78396"/>
        <dbReference type="EC" id="2.5.1.39"/>
    </reaction>
    <physiologicalReaction direction="left-to-right" evidence="12">
        <dbReference type="Rhea" id="RHEA:44505"/>
    </physiologicalReaction>
</comment>
<comment type="function">
    <text evidence="13">Catalyzes the prenylation of para-hydroxybenzoate (PHB) with an all-trans polyprenyl group. Mediates the second step in the final reaction sequence of coenzyme Q (CoQ) biosynthesis, which is the condensation of the polyisoprenoid side chain with PHB, generating the first membrane-bound Q intermediate.</text>
</comment>
<dbReference type="AlphaFoldDB" id="A0A5S6QHP5"/>
<comment type="catalytic activity">
    <reaction evidence="10">
        <text>all-trans-decaprenyl diphosphate + 4-hydroxybenzoate = 4-hydroxy-3-(all-trans-decaprenyl)benzoate + diphosphate</text>
        <dbReference type="Rhea" id="RHEA:44564"/>
        <dbReference type="ChEBI" id="CHEBI:17879"/>
        <dbReference type="ChEBI" id="CHEBI:33019"/>
        <dbReference type="ChEBI" id="CHEBI:60721"/>
        <dbReference type="ChEBI" id="CHEBI:84503"/>
        <dbReference type="EC" id="2.5.1.39"/>
    </reaction>
    <physiologicalReaction direction="left-to-right" evidence="10">
        <dbReference type="Rhea" id="RHEA:44565"/>
    </physiologicalReaction>
</comment>
<evidence type="ECO:0000256" key="5">
    <source>
        <dbReference type="ARBA" id="ARBA00022688"/>
    </source>
</evidence>
<evidence type="ECO:0000256" key="10">
    <source>
        <dbReference type="ARBA" id="ARBA00049890"/>
    </source>
</evidence>
<dbReference type="EC" id="2.5.1.39" evidence="13"/>
<evidence type="ECO:0000313" key="14">
    <source>
        <dbReference type="Proteomes" id="UP000046395"/>
    </source>
</evidence>
<dbReference type="InterPro" id="IPR044878">
    <property type="entry name" value="UbiA_sf"/>
</dbReference>
<name>A0A5S6QHP5_TRIMR</name>
<keyword evidence="5 13" id="KW-0831">Ubiquinone biosynthesis</keyword>
<feature type="transmembrane region" description="Helical" evidence="13">
    <location>
        <begin position="122"/>
        <end position="143"/>
    </location>
</feature>
<dbReference type="UniPathway" id="UPA00232"/>
<dbReference type="WBParaSite" id="TMUE_2000006714.1">
    <property type="protein sequence ID" value="TMUE_2000006714.1"/>
    <property type="gene ID" value="WBGene00293864"/>
</dbReference>
<evidence type="ECO:0000256" key="8">
    <source>
        <dbReference type="ARBA" id="ARBA00023136"/>
    </source>
</evidence>
<feature type="transmembrane region" description="Helical" evidence="13">
    <location>
        <begin position="238"/>
        <end position="258"/>
    </location>
</feature>
<keyword evidence="9 13" id="KW-0414">Isoprene biosynthesis</keyword>
<feature type="transmembrane region" description="Helical" evidence="13">
    <location>
        <begin position="314"/>
        <end position="335"/>
    </location>
</feature>
<feature type="transmembrane region" description="Helical" evidence="13">
    <location>
        <begin position="164"/>
        <end position="181"/>
    </location>
</feature>
<dbReference type="FunFam" id="1.20.120.1780:FF:000001">
    <property type="entry name" value="4-hydroxybenzoate octaprenyltransferase"/>
    <property type="match status" value="1"/>
</dbReference>
<keyword evidence="6 13" id="KW-0812">Transmembrane</keyword>
<dbReference type="GO" id="GO:0005743">
    <property type="term" value="C:mitochondrial inner membrane"/>
    <property type="evidence" value="ECO:0007669"/>
    <property type="project" value="UniProtKB-SubCell"/>
</dbReference>
<dbReference type="CDD" id="cd13959">
    <property type="entry name" value="PT_UbiA_COQ2"/>
    <property type="match status" value="1"/>
</dbReference>
<dbReference type="InterPro" id="IPR000537">
    <property type="entry name" value="UbiA_prenyltransferase"/>
</dbReference>
<feature type="transmembrane region" description="Helical" evidence="13">
    <location>
        <begin position="97"/>
        <end position="116"/>
    </location>
</feature>
<evidence type="ECO:0000256" key="12">
    <source>
        <dbReference type="ARBA" id="ARBA00051182"/>
    </source>
</evidence>
<dbReference type="InterPro" id="IPR006370">
    <property type="entry name" value="HB_polyprenyltransferase-like"/>
</dbReference>
<dbReference type="GO" id="GO:0008299">
    <property type="term" value="P:isoprenoid biosynthetic process"/>
    <property type="evidence" value="ECO:0007669"/>
    <property type="project" value="UniProtKB-UniRule"/>
</dbReference>
<evidence type="ECO:0000256" key="1">
    <source>
        <dbReference type="ARBA" id="ARBA00001946"/>
    </source>
</evidence>
<feature type="transmembrane region" description="Helical" evidence="13">
    <location>
        <begin position="290"/>
        <end position="308"/>
    </location>
</feature>
<dbReference type="PANTHER" id="PTHR11048">
    <property type="entry name" value="PRENYLTRANSFERASES"/>
    <property type="match status" value="1"/>
</dbReference>
<comment type="catalytic activity">
    <reaction evidence="11">
        <text>all-trans-nonaprenyl diphosphate + 4-hydroxybenzoate = 4-hydroxy-3-(all-trans-nonaprenyl)benzoate + diphosphate</text>
        <dbReference type="Rhea" id="RHEA:17709"/>
        <dbReference type="ChEBI" id="CHEBI:17879"/>
        <dbReference type="ChEBI" id="CHEBI:33019"/>
        <dbReference type="ChEBI" id="CHEBI:58391"/>
        <dbReference type="ChEBI" id="CHEBI:84502"/>
        <dbReference type="EC" id="2.5.1.39"/>
    </reaction>
    <physiologicalReaction direction="left-to-right" evidence="11">
        <dbReference type="Rhea" id="RHEA:17710"/>
    </physiologicalReaction>
</comment>
<evidence type="ECO:0000256" key="4">
    <source>
        <dbReference type="ARBA" id="ARBA00022679"/>
    </source>
</evidence>
<keyword evidence="4 13" id="KW-0808">Transferase</keyword>
<dbReference type="PANTHER" id="PTHR11048:SF28">
    <property type="entry name" value="4-HYDROXYBENZOATE POLYPRENYLTRANSFERASE, MITOCHONDRIAL"/>
    <property type="match status" value="1"/>
</dbReference>
<dbReference type="GO" id="GO:0008412">
    <property type="term" value="F:4-hydroxybenzoate polyprenyltransferase activity"/>
    <property type="evidence" value="ECO:0007669"/>
    <property type="project" value="UniProtKB-EC"/>
</dbReference>
<dbReference type="InterPro" id="IPR039653">
    <property type="entry name" value="Prenyltransferase"/>
</dbReference>
<comment type="cofactor">
    <cofactor evidence="1 13">
        <name>Mg(2+)</name>
        <dbReference type="ChEBI" id="CHEBI:18420"/>
    </cofactor>
</comment>
<dbReference type="Pfam" id="PF01040">
    <property type="entry name" value="UbiA"/>
    <property type="match status" value="1"/>
</dbReference>
<dbReference type="HAMAP" id="MF_01635">
    <property type="entry name" value="UbiA"/>
    <property type="match status" value="1"/>
</dbReference>
<reference evidence="15" key="1">
    <citation type="submission" date="2019-12" db="UniProtKB">
        <authorList>
            <consortium name="WormBaseParasite"/>
        </authorList>
    </citation>
    <scope>IDENTIFICATION</scope>
</reference>
<evidence type="ECO:0000256" key="2">
    <source>
        <dbReference type="ARBA" id="ARBA00004141"/>
    </source>
</evidence>
<evidence type="ECO:0000256" key="13">
    <source>
        <dbReference type="HAMAP-Rule" id="MF_03189"/>
    </source>
</evidence>
<evidence type="ECO:0000256" key="3">
    <source>
        <dbReference type="ARBA" id="ARBA00005985"/>
    </source>
</evidence>
<keyword evidence="7 13" id="KW-1133">Transmembrane helix</keyword>
<evidence type="ECO:0000256" key="7">
    <source>
        <dbReference type="ARBA" id="ARBA00022989"/>
    </source>
</evidence>
<comment type="pathway">
    <text evidence="13">Cofactor biosynthesis; ubiquinone biosynthesis.</text>
</comment>
<comment type="similarity">
    <text evidence="3 13">Belongs to the UbiA prenyltransferase family.</text>
</comment>
<dbReference type="NCBIfam" id="TIGR01474">
    <property type="entry name" value="ubiA_proteo"/>
    <property type="match status" value="1"/>
</dbReference>
<comment type="subcellular location">
    <subcellularLocation>
        <location evidence="2">Membrane</location>
        <topology evidence="2">Multi-pass membrane protein</topology>
    </subcellularLocation>
    <subcellularLocation>
        <location evidence="13">Mitochondrion inner membrane</location>
        <topology evidence="13">Multi-pass membrane protein</topology>
        <orientation evidence="13">Matrix side</orientation>
    </subcellularLocation>
</comment>